<dbReference type="AlphaFoldDB" id="A0A5N6QFQ9"/>
<evidence type="ECO:0000313" key="3">
    <source>
        <dbReference type="Proteomes" id="UP000327013"/>
    </source>
</evidence>
<gene>
    <name evidence="2" type="ORF">FH972_001868</name>
</gene>
<proteinExistence type="predicted"/>
<protein>
    <submittedName>
        <fullName evidence="2">Uncharacterized protein</fullName>
    </submittedName>
</protein>
<accession>A0A5N6QFQ9</accession>
<keyword evidence="3" id="KW-1185">Reference proteome</keyword>
<evidence type="ECO:0000256" key="1">
    <source>
        <dbReference type="SAM" id="MobiDB-lite"/>
    </source>
</evidence>
<evidence type="ECO:0000313" key="2">
    <source>
        <dbReference type="EMBL" id="KAE7997214.1"/>
    </source>
</evidence>
<dbReference type="Proteomes" id="UP000327013">
    <property type="component" value="Chromosome 1"/>
</dbReference>
<name>A0A5N6QFQ9_9ROSI</name>
<sequence length="90" mass="9632">MTTVDNLPMPEIRAQTHIAVDSPNRTAGDPQGRHSKQARPAEPCHRPTTAEDPSISRPATAGTSPVITVAGQPRHLQSLFMGVLKREEGG</sequence>
<dbReference type="EMBL" id="CM017321">
    <property type="protein sequence ID" value="KAE7997214.1"/>
    <property type="molecule type" value="Genomic_DNA"/>
</dbReference>
<organism evidence="2 3">
    <name type="scientific">Carpinus fangiana</name>
    <dbReference type="NCBI Taxonomy" id="176857"/>
    <lineage>
        <taxon>Eukaryota</taxon>
        <taxon>Viridiplantae</taxon>
        <taxon>Streptophyta</taxon>
        <taxon>Embryophyta</taxon>
        <taxon>Tracheophyta</taxon>
        <taxon>Spermatophyta</taxon>
        <taxon>Magnoliopsida</taxon>
        <taxon>eudicotyledons</taxon>
        <taxon>Gunneridae</taxon>
        <taxon>Pentapetalae</taxon>
        <taxon>rosids</taxon>
        <taxon>fabids</taxon>
        <taxon>Fagales</taxon>
        <taxon>Betulaceae</taxon>
        <taxon>Carpinus</taxon>
    </lineage>
</organism>
<reference evidence="2 3" key="1">
    <citation type="submission" date="2019-06" db="EMBL/GenBank/DDBJ databases">
        <title>A chromosomal-level reference genome of Carpinus fangiana (Coryloideae, Betulaceae).</title>
        <authorList>
            <person name="Yang X."/>
            <person name="Wang Z."/>
            <person name="Zhang L."/>
            <person name="Hao G."/>
            <person name="Liu J."/>
            <person name="Yang Y."/>
        </authorList>
    </citation>
    <scope>NUCLEOTIDE SEQUENCE [LARGE SCALE GENOMIC DNA]</scope>
    <source>
        <strain evidence="2">Cfa_2016G</strain>
        <tissue evidence="2">Leaf</tissue>
    </source>
</reference>
<feature type="region of interest" description="Disordered" evidence="1">
    <location>
        <begin position="1"/>
        <end position="65"/>
    </location>
</feature>